<evidence type="ECO:0000313" key="2">
    <source>
        <dbReference type="Proteomes" id="UP001239111"/>
    </source>
</evidence>
<dbReference type="EMBL" id="CM056744">
    <property type="protein sequence ID" value="KAJ8667068.1"/>
    <property type="molecule type" value="Genomic_DNA"/>
</dbReference>
<keyword evidence="2" id="KW-1185">Reference proteome</keyword>
<name>A0ACC2N8J6_9HYME</name>
<organism evidence="1 2">
    <name type="scientific">Eretmocerus hayati</name>
    <dbReference type="NCBI Taxonomy" id="131215"/>
    <lineage>
        <taxon>Eukaryota</taxon>
        <taxon>Metazoa</taxon>
        <taxon>Ecdysozoa</taxon>
        <taxon>Arthropoda</taxon>
        <taxon>Hexapoda</taxon>
        <taxon>Insecta</taxon>
        <taxon>Pterygota</taxon>
        <taxon>Neoptera</taxon>
        <taxon>Endopterygota</taxon>
        <taxon>Hymenoptera</taxon>
        <taxon>Apocrita</taxon>
        <taxon>Proctotrupomorpha</taxon>
        <taxon>Chalcidoidea</taxon>
        <taxon>Aphelinidae</taxon>
        <taxon>Aphelininae</taxon>
        <taxon>Eretmocerus</taxon>
    </lineage>
</organism>
<sequence>MLSRPLDVGGKNAIVVTIAFENQDALIVKTLVDSVLPSYTVVLQQLLSHVDPGAKETSFMKDEKNRILSKVREHRPLMIKKLLELSHRRISKDADKSVALRVQANEIYNKKVHSSQEHLQIWKLYSKCVAFAPPLSKELSSALYNRSSLLFHLGKYTECMKDLTHAEKCDCSDLLKMKISYRRAECLTKMRNVSKADVEAAVTQIQNLSLDDKLKNDTIIKLKRMSSTKVTSKYIVEEDNASQALDIDFQKGIPCASTALALKYSEEFGRHVVATRDIKPGEIVIVEKMLPLLNQSALYTHCSNCSKVAWASIPCDTCGFAMYCSSNCKNDAWNRYHDIECNIISLLDFETDSDEIESQSVRLVIRAFKECNGSISALKEKLTKIDNSTDNRTRGFAANNTFGSETCESYLGLLTNADQRPTLAQEEISKHAAKLVYYLALFTEMFGKKLDANDDILEFEQDDVLFIGSLISRMYHMIITNQFGLAELRNVRSRKEAPMIQNQEGLGTAVAPFTSYLNHACLLNVASCMTDDGCMIIFAVLPIKKGSQIFKKYMNRIACDECPKDKRRYVMKEKYGISDCKCIACIENLPTVYEAPEIHRITKDREILNLVDAIYLQNARLTVGVEKVTKMMFDCLEMMVKKSLYRCQDFYRIIDLVIIFFYLMHDRWFQIPDDCRK</sequence>
<comment type="caution">
    <text evidence="1">The sequence shown here is derived from an EMBL/GenBank/DDBJ whole genome shotgun (WGS) entry which is preliminary data.</text>
</comment>
<protein>
    <submittedName>
        <fullName evidence="1">Uncharacterized protein</fullName>
    </submittedName>
</protein>
<gene>
    <name evidence="1" type="ORF">QAD02_008730</name>
</gene>
<dbReference type="Proteomes" id="UP001239111">
    <property type="component" value="Chromosome 4"/>
</dbReference>
<proteinExistence type="predicted"/>
<evidence type="ECO:0000313" key="1">
    <source>
        <dbReference type="EMBL" id="KAJ8667068.1"/>
    </source>
</evidence>
<reference evidence="1" key="1">
    <citation type="submission" date="2023-04" db="EMBL/GenBank/DDBJ databases">
        <title>A chromosome-level genome assembly of the parasitoid wasp Eretmocerus hayati.</title>
        <authorList>
            <person name="Zhong Y."/>
            <person name="Liu S."/>
            <person name="Liu Y."/>
        </authorList>
    </citation>
    <scope>NUCLEOTIDE SEQUENCE</scope>
    <source>
        <strain evidence="1">ZJU_SS_LIU_2023</strain>
    </source>
</reference>
<accession>A0ACC2N8J6</accession>